<dbReference type="SMART" id="SM00054">
    <property type="entry name" value="EFh"/>
    <property type="match status" value="2"/>
</dbReference>
<evidence type="ECO:0000256" key="5">
    <source>
        <dbReference type="ARBA" id="ARBA00022989"/>
    </source>
</evidence>
<evidence type="ECO:0000256" key="3">
    <source>
        <dbReference type="ARBA" id="ARBA00022692"/>
    </source>
</evidence>
<evidence type="ECO:0000256" key="2">
    <source>
        <dbReference type="ARBA" id="ARBA00009596"/>
    </source>
</evidence>
<evidence type="ECO:0000259" key="9">
    <source>
        <dbReference type="PROSITE" id="PS50222"/>
    </source>
</evidence>
<dbReference type="Pfam" id="PF13499">
    <property type="entry name" value="EF-hand_7"/>
    <property type="match status" value="1"/>
</dbReference>
<dbReference type="SUPFAM" id="SSF47473">
    <property type="entry name" value="EF-hand"/>
    <property type="match status" value="1"/>
</dbReference>
<dbReference type="GO" id="GO:0005509">
    <property type="term" value="F:calcium ion binding"/>
    <property type="evidence" value="ECO:0007669"/>
    <property type="project" value="InterPro"/>
</dbReference>
<feature type="domain" description="EF-hand" evidence="9">
    <location>
        <begin position="135"/>
        <end position="170"/>
    </location>
</feature>
<evidence type="ECO:0000256" key="6">
    <source>
        <dbReference type="ARBA" id="ARBA00023136"/>
    </source>
</evidence>
<dbReference type="GO" id="GO:0031969">
    <property type="term" value="C:chloroplast membrane"/>
    <property type="evidence" value="ECO:0007669"/>
    <property type="project" value="UniProtKB-SubCell"/>
</dbReference>
<evidence type="ECO:0000256" key="7">
    <source>
        <dbReference type="SAM" id="Coils"/>
    </source>
</evidence>
<sequence length="403" mass="44060">MNHQYKYAIAIAFISTLNNTDAFSIALKSKVNVRAPLPIRISSNPASFSPRSISPMLQLSMKTGQEQEQEDSEIDRLRAMAAKLRAEASILEANKAQQLANAAETAFRQFDTNKDGEISVTELKAGLEKALKTNLSEQRVQELMKEFDASGDGALQLDEFVVAGVDKFRNKLEEFSREEKRLASEAQKLAQKEKEIAAKLEAKAAILNDKPPTGRDRYISLLPYLLPLMDGLQYGRFLLGGADGSADAGGNIFVAITAILYSLYRSVPFSGLIAFFVLQFLGGNLGINRLVRFNMQQAIYLDIALFFPGLLTGIIGLAAGGAGVQIPEVVIQLSTDAIFITLLAALGYSSVSSILGIEPNKIPFISQAVEKTMPTLDMFDIDSEGRLVPLPREKDGDDEEKKM</sequence>
<organism evidence="10">
    <name type="scientific">Chaetoceros debilis</name>
    <dbReference type="NCBI Taxonomy" id="122233"/>
    <lineage>
        <taxon>Eukaryota</taxon>
        <taxon>Sar</taxon>
        <taxon>Stramenopiles</taxon>
        <taxon>Ochrophyta</taxon>
        <taxon>Bacillariophyta</taxon>
        <taxon>Coscinodiscophyceae</taxon>
        <taxon>Chaetocerotophycidae</taxon>
        <taxon>Chaetocerotales</taxon>
        <taxon>Chaetocerotaceae</taxon>
        <taxon>Chaetoceros</taxon>
    </lineage>
</organism>
<evidence type="ECO:0000256" key="1">
    <source>
        <dbReference type="ARBA" id="ARBA00004508"/>
    </source>
</evidence>
<comment type="subcellular location">
    <subcellularLocation>
        <location evidence="1">Plastid</location>
        <location evidence="1">Chloroplast membrane</location>
        <topology evidence="1">Multi-pass membrane protein</topology>
    </subcellularLocation>
</comment>
<evidence type="ECO:0000256" key="4">
    <source>
        <dbReference type="ARBA" id="ARBA00022837"/>
    </source>
</evidence>
<dbReference type="InterPro" id="IPR018247">
    <property type="entry name" value="EF_Hand_1_Ca_BS"/>
</dbReference>
<keyword evidence="7" id="KW-0175">Coiled coil</keyword>
<feature type="transmembrane region" description="Helical" evidence="8">
    <location>
        <begin position="299"/>
        <end position="326"/>
    </location>
</feature>
<feature type="coiled-coil region" evidence="7">
    <location>
        <begin position="67"/>
        <end position="101"/>
    </location>
</feature>
<dbReference type="Pfam" id="PF16166">
    <property type="entry name" value="TIC20"/>
    <property type="match status" value="1"/>
</dbReference>
<dbReference type="AlphaFoldDB" id="A0A7S3Q1B9"/>
<comment type="similarity">
    <text evidence="2">Belongs to the Tic20 family.</text>
</comment>
<feature type="coiled-coil region" evidence="7">
    <location>
        <begin position="165"/>
        <end position="210"/>
    </location>
</feature>
<dbReference type="PROSITE" id="PS50222">
    <property type="entry name" value="EF_HAND_2"/>
    <property type="match status" value="2"/>
</dbReference>
<gene>
    <name evidence="10" type="ORF">CDEB00056_LOCUS7475</name>
</gene>
<dbReference type="PROSITE" id="PS00018">
    <property type="entry name" value="EF_HAND_1"/>
    <property type="match status" value="2"/>
</dbReference>
<keyword evidence="6 8" id="KW-0472">Membrane</keyword>
<protein>
    <recommendedName>
        <fullName evidence="9">EF-hand domain-containing protein</fullName>
    </recommendedName>
</protein>
<keyword evidence="4" id="KW-0106">Calcium</keyword>
<dbReference type="EMBL" id="HBIO01009690">
    <property type="protein sequence ID" value="CAE0462634.1"/>
    <property type="molecule type" value="Transcribed_RNA"/>
</dbReference>
<dbReference type="CDD" id="cd00051">
    <property type="entry name" value="EFh"/>
    <property type="match status" value="1"/>
</dbReference>
<dbReference type="Gene3D" id="1.10.238.10">
    <property type="entry name" value="EF-hand"/>
    <property type="match status" value="1"/>
</dbReference>
<dbReference type="PANTHER" id="PTHR33510">
    <property type="entry name" value="PROTEIN TIC 20-II, CHLOROPLASTIC"/>
    <property type="match status" value="1"/>
</dbReference>
<keyword evidence="5 8" id="KW-1133">Transmembrane helix</keyword>
<name>A0A7S3Q1B9_9STRA</name>
<accession>A0A7S3Q1B9</accession>
<dbReference type="InterPro" id="IPR002048">
    <property type="entry name" value="EF_hand_dom"/>
</dbReference>
<evidence type="ECO:0000256" key="8">
    <source>
        <dbReference type="SAM" id="Phobius"/>
    </source>
</evidence>
<feature type="transmembrane region" description="Helical" evidence="8">
    <location>
        <begin position="267"/>
        <end position="287"/>
    </location>
</feature>
<dbReference type="InterPro" id="IPR005691">
    <property type="entry name" value="Tic20"/>
</dbReference>
<keyword evidence="3 8" id="KW-0812">Transmembrane</keyword>
<feature type="domain" description="EF-hand" evidence="9">
    <location>
        <begin position="98"/>
        <end position="133"/>
    </location>
</feature>
<reference evidence="10" key="1">
    <citation type="submission" date="2021-01" db="EMBL/GenBank/DDBJ databases">
        <authorList>
            <person name="Corre E."/>
            <person name="Pelletier E."/>
            <person name="Niang G."/>
            <person name="Scheremetjew M."/>
            <person name="Finn R."/>
            <person name="Kale V."/>
            <person name="Holt S."/>
            <person name="Cochrane G."/>
            <person name="Meng A."/>
            <person name="Brown T."/>
            <person name="Cohen L."/>
        </authorList>
    </citation>
    <scope>NUCLEOTIDE SEQUENCE</scope>
    <source>
        <strain evidence="10">MM31A-1</strain>
    </source>
</reference>
<proteinExistence type="inferred from homology"/>
<evidence type="ECO:0000313" key="10">
    <source>
        <dbReference type="EMBL" id="CAE0462634.1"/>
    </source>
</evidence>
<dbReference type="PANTHER" id="PTHR33510:SF5">
    <property type="entry name" value="PROTEIN TIC 20-II, CHLOROPLASTIC"/>
    <property type="match status" value="1"/>
</dbReference>
<dbReference type="InterPro" id="IPR011992">
    <property type="entry name" value="EF-hand-dom_pair"/>
</dbReference>
<feature type="transmembrane region" description="Helical" evidence="8">
    <location>
        <begin position="338"/>
        <end position="357"/>
    </location>
</feature>